<dbReference type="InterPro" id="IPR020255">
    <property type="entry name" value="CsgA"/>
</dbReference>
<dbReference type="AlphaFoldDB" id="A0A372L960"/>
<evidence type="ECO:0000313" key="2">
    <source>
        <dbReference type="Proteomes" id="UP000262939"/>
    </source>
</evidence>
<keyword evidence="2" id="KW-1185">Reference proteome</keyword>
<comment type="caution">
    <text evidence="1">The sequence shown here is derived from an EMBL/GenBank/DDBJ whole genome shotgun (WGS) entry which is preliminary data.</text>
</comment>
<name>A0A372L960_9BACI</name>
<reference evidence="1 2" key="1">
    <citation type="submission" date="2018-08" db="EMBL/GenBank/DDBJ databases">
        <title>Bacillus chawlae sp. nov., Bacillus glennii sp. nov., and Bacillus saganii sp. nov. Isolated from the Vehicle Assembly Building at Kennedy Space Center where the Viking Spacecraft were Assembled.</title>
        <authorList>
            <person name="Seuylemezian A."/>
            <person name="Vaishampayan P."/>
        </authorList>
    </citation>
    <scope>NUCLEOTIDE SEQUENCE [LARGE SCALE GENOMIC DNA]</scope>
    <source>
        <strain evidence="1 2">V44-8</strain>
    </source>
</reference>
<dbReference type="RefSeq" id="WP_117323538.1">
    <property type="nucleotide sequence ID" value="NZ_QVTD01000011.1"/>
</dbReference>
<gene>
    <name evidence="1" type="ORF">D0466_15980</name>
</gene>
<protein>
    <submittedName>
        <fullName evidence="1">Sporulation protein</fullName>
    </submittedName>
</protein>
<proteinExistence type="predicted"/>
<evidence type="ECO:0000313" key="1">
    <source>
        <dbReference type="EMBL" id="RFU62080.1"/>
    </source>
</evidence>
<dbReference type="Proteomes" id="UP000262939">
    <property type="component" value="Unassembled WGS sequence"/>
</dbReference>
<sequence length="83" mass="9654">MNQPLLYVREILAGHTESKFGKEIYSKLTNSGHDTEEYFVRSLSGEEMYYLNSILAEAIDYANQEKDDERSRQLNAVYELLTI</sequence>
<dbReference type="EMBL" id="QVTD01000011">
    <property type="protein sequence ID" value="RFU62080.1"/>
    <property type="molecule type" value="Genomic_DNA"/>
</dbReference>
<accession>A0A372L960</accession>
<organism evidence="1 2">
    <name type="scientific">Peribacillus glennii</name>
    <dbReference type="NCBI Taxonomy" id="2303991"/>
    <lineage>
        <taxon>Bacteria</taxon>
        <taxon>Bacillati</taxon>
        <taxon>Bacillota</taxon>
        <taxon>Bacilli</taxon>
        <taxon>Bacillales</taxon>
        <taxon>Bacillaceae</taxon>
        <taxon>Peribacillus</taxon>
    </lineage>
</organism>
<dbReference type="OrthoDB" id="2938007at2"/>
<dbReference type="Pfam" id="PF17334">
    <property type="entry name" value="CsgA"/>
    <property type="match status" value="1"/>
</dbReference>